<dbReference type="Pfam" id="PF20239">
    <property type="entry name" value="DUF6596"/>
    <property type="match status" value="1"/>
</dbReference>
<proteinExistence type="predicted"/>
<sequence length="436" mass="47276">MGRWRCGPCGLSVSPEHQAAARAAESAARRSYGKLVALLASRTRDIAGAEDALAEAFATALADWPRGGVPANPEAWLLTVARRRLIDVTRRRVQEERTTAQLLLLSDEAVDPARYELPDVRLGLLFACAHPAIDAAVRAPLMLQAVLGFDAATIASAFLVAPATMGQRLVRAKRRIREAGIALHVPAIDELQGRLDAVLDAIYAAYAEGWLNADGTDERRRNLAEEALWLGRLVAALLPGEPEALGLLALMLYTGARRLARRRDAGQDYVPLAEQDPRCWDAAQIDEAEALLQQAGRAGRPGRFQLEAAVQSAHSVRRRGEALDWHAIEQLYAALAALTASPVVAVNHAVALAQTHGVDAALVEIDALLGDDRLAGYQPYWAARAELLARSARRAEAPAAYQRAIGLERDPAVRRFLQRRSEETSAPDWPGAERKA</sequence>
<organism evidence="3 4">
    <name type="scientific">Frateuria terrea</name>
    <dbReference type="NCBI Taxonomy" id="529704"/>
    <lineage>
        <taxon>Bacteria</taxon>
        <taxon>Pseudomonadati</taxon>
        <taxon>Pseudomonadota</taxon>
        <taxon>Gammaproteobacteria</taxon>
        <taxon>Lysobacterales</taxon>
        <taxon>Rhodanobacteraceae</taxon>
        <taxon>Frateuria</taxon>
    </lineage>
</organism>
<dbReference type="InterPro" id="IPR046531">
    <property type="entry name" value="DUF6596"/>
</dbReference>
<evidence type="ECO:0000313" key="4">
    <source>
        <dbReference type="Proteomes" id="UP000199420"/>
    </source>
</evidence>
<feature type="domain" description="RNA polymerase sigma-70 region 2" evidence="1">
    <location>
        <begin position="30"/>
        <end position="92"/>
    </location>
</feature>
<keyword evidence="4" id="KW-1185">Reference proteome</keyword>
<dbReference type="Proteomes" id="UP000199420">
    <property type="component" value="Unassembled WGS sequence"/>
</dbReference>
<dbReference type="InterPro" id="IPR007627">
    <property type="entry name" value="RNA_pol_sigma70_r2"/>
</dbReference>
<dbReference type="GO" id="GO:0006352">
    <property type="term" value="P:DNA-templated transcription initiation"/>
    <property type="evidence" value="ECO:0007669"/>
    <property type="project" value="InterPro"/>
</dbReference>
<dbReference type="SUPFAM" id="SSF88946">
    <property type="entry name" value="Sigma2 domain of RNA polymerase sigma factors"/>
    <property type="match status" value="1"/>
</dbReference>
<dbReference type="PANTHER" id="PTHR47756:SF2">
    <property type="entry name" value="BLL6612 PROTEIN"/>
    <property type="match status" value="1"/>
</dbReference>
<dbReference type="EMBL" id="FNYC01000006">
    <property type="protein sequence ID" value="SEJ32323.1"/>
    <property type="molecule type" value="Genomic_DNA"/>
</dbReference>
<dbReference type="AlphaFoldDB" id="A0A1H6XTE0"/>
<gene>
    <name evidence="3" type="ORF">SAMN04487997_2995</name>
</gene>
<dbReference type="Gene3D" id="1.10.1740.10">
    <property type="match status" value="1"/>
</dbReference>
<reference evidence="3 4" key="1">
    <citation type="submission" date="2016-10" db="EMBL/GenBank/DDBJ databases">
        <authorList>
            <person name="de Groot N.N."/>
        </authorList>
    </citation>
    <scope>NUCLEOTIDE SEQUENCE [LARGE SCALE GENOMIC DNA]</scope>
    <source>
        <strain evidence="3 4">DSM 26515</strain>
    </source>
</reference>
<evidence type="ECO:0000313" key="3">
    <source>
        <dbReference type="EMBL" id="SEJ32323.1"/>
    </source>
</evidence>
<dbReference type="InterPro" id="IPR013325">
    <property type="entry name" value="RNA_pol_sigma_r2"/>
</dbReference>
<evidence type="ECO:0000259" key="1">
    <source>
        <dbReference type="Pfam" id="PF04542"/>
    </source>
</evidence>
<name>A0A1H6XTE0_9GAMM</name>
<dbReference type="PANTHER" id="PTHR47756">
    <property type="entry name" value="BLL6612 PROTEIN-RELATED"/>
    <property type="match status" value="1"/>
</dbReference>
<protein>
    <submittedName>
        <fullName evidence="3">RNA polymerase sigma-70 factor, ECF subfamily</fullName>
    </submittedName>
</protein>
<dbReference type="GO" id="GO:0003700">
    <property type="term" value="F:DNA-binding transcription factor activity"/>
    <property type="evidence" value="ECO:0007669"/>
    <property type="project" value="InterPro"/>
</dbReference>
<accession>A0A1H6XTE0</accession>
<feature type="domain" description="DUF6596" evidence="2">
    <location>
        <begin position="194"/>
        <end position="295"/>
    </location>
</feature>
<evidence type="ECO:0000259" key="2">
    <source>
        <dbReference type="Pfam" id="PF20239"/>
    </source>
</evidence>
<dbReference type="Pfam" id="PF04542">
    <property type="entry name" value="Sigma70_r2"/>
    <property type="match status" value="1"/>
</dbReference>
<dbReference type="STRING" id="529704.SAMN02927913_2446"/>
<dbReference type="OrthoDB" id="9780299at2"/>